<evidence type="ECO:0000313" key="3">
    <source>
        <dbReference type="Proteomes" id="UP000030103"/>
    </source>
</evidence>
<dbReference type="Proteomes" id="UP000030103">
    <property type="component" value="Unassembled WGS sequence"/>
</dbReference>
<keyword evidence="3" id="KW-1185">Reference proteome</keyword>
<dbReference type="STRING" id="28115.HQ47_05080"/>
<dbReference type="SUPFAM" id="SSF48452">
    <property type="entry name" value="TPR-like"/>
    <property type="match status" value="1"/>
</dbReference>
<dbReference type="EMBL" id="JRFA01000014">
    <property type="protein sequence ID" value="KGN74420.1"/>
    <property type="molecule type" value="Genomic_DNA"/>
</dbReference>
<keyword evidence="1" id="KW-0732">Signal</keyword>
<evidence type="ECO:0000256" key="1">
    <source>
        <dbReference type="SAM" id="SignalP"/>
    </source>
</evidence>
<dbReference type="RefSeq" id="WP_036873751.1">
    <property type="nucleotide sequence ID" value="NZ_JRFA01000014.1"/>
</dbReference>
<dbReference type="AlphaFoldDB" id="A0A0A2EAD8"/>
<protein>
    <submittedName>
        <fullName evidence="2">Uncharacterized protein</fullName>
    </submittedName>
</protein>
<comment type="caution">
    <text evidence="2">The sequence shown here is derived from an EMBL/GenBank/DDBJ whole genome shotgun (WGS) entry which is preliminary data.</text>
</comment>
<sequence length="451" mass="51103">MKLKNLILAATLSVFSFSAFAQTGVQTGTPYGSGEDSIRCLNNVSLLSNNAKNKNYADAEPFWRQAYTECPGAHKNIYIYGAQILNWKISQETDSAKRMSLIDELIEMYDKRVQYFGNDMRYGKDWIIAVKTNDYVRLMGKDADYKKVYQWLTPVVQELKENTSPNALYYYTFASLNIAIDDTMKKQEYINDYMLSAKYLDSQLKTATTDKQREAIQNYKDPMDDIFARSGFASCEMLLDLYKEADIEEHKADSSYLKTMTAIFQESGCESPVYYKAAKYLFDLTPSVNAAIGLAREALSNNKNAEAMGYLDKAVTMSKDAKERASCYYTMAVIKMRERNYAQARTFCNKALAENPEKGDPHILIAQMYASSASSIFPNDPVKQRCVYYLVVDRLIKARSVDPQIAARVNNLIANYSRSFPSASDVFMHPELGKGKSFFVGGWIGESTVIR</sequence>
<dbReference type="SMART" id="SM00028">
    <property type="entry name" value="TPR"/>
    <property type="match status" value="2"/>
</dbReference>
<dbReference type="InterPro" id="IPR011990">
    <property type="entry name" value="TPR-like_helical_dom_sf"/>
</dbReference>
<feature type="signal peptide" evidence="1">
    <location>
        <begin position="1"/>
        <end position="21"/>
    </location>
</feature>
<reference evidence="2 3" key="1">
    <citation type="submission" date="2014-09" db="EMBL/GenBank/DDBJ databases">
        <title>Draft Genome Sequence of Porphyromonas macacae COT-192_OH2859.</title>
        <authorList>
            <person name="Wallis C."/>
            <person name="Deusch O."/>
            <person name="O'Flynn C."/>
            <person name="Davis I."/>
            <person name="Horsfall A."/>
            <person name="Kirkwood N."/>
            <person name="Harris S."/>
            <person name="Eisen J.A."/>
            <person name="Coil D.A."/>
            <person name="Darling A.E."/>
            <person name="Jospin G."/>
            <person name="Alexiev A."/>
        </authorList>
    </citation>
    <scope>NUCLEOTIDE SEQUENCE [LARGE SCALE GENOMIC DNA]</scope>
    <source>
        <strain evidence="3">COT-192 OH2859</strain>
    </source>
</reference>
<dbReference type="InterPro" id="IPR019734">
    <property type="entry name" value="TPR_rpt"/>
</dbReference>
<dbReference type="Gene3D" id="1.25.40.10">
    <property type="entry name" value="Tetratricopeptide repeat domain"/>
    <property type="match status" value="1"/>
</dbReference>
<name>A0A0A2EAD8_9PORP</name>
<dbReference type="eggNOG" id="COG0457">
    <property type="taxonomic scope" value="Bacteria"/>
</dbReference>
<gene>
    <name evidence="2" type="ORF">HQ47_05080</name>
</gene>
<evidence type="ECO:0000313" key="2">
    <source>
        <dbReference type="EMBL" id="KGN74420.1"/>
    </source>
</evidence>
<accession>A0A0A2EAD8</accession>
<proteinExistence type="predicted"/>
<organism evidence="2 3">
    <name type="scientific">Porphyromonas macacae</name>
    <dbReference type="NCBI Taxonomy" id="28115"/>
    <lineage>
        <taxon>Bacteria</taxon>
        <taxon>Pseudomonadati</taxon>
        <taxon>Bacteroidota</taxon>
        <taxon>Bacteroidia</taxon>
        <taxon>Bacteroidales</taxon>
        <taxon>Porphyromonadaceae</taxon>
        <taxon>Porphyromonas</taxon>
    </lineage>
</organism>
<feature type="chain" id="PRO_5001998379" evidence="1">
    <location>
        <begin position="22"/>
        <end position="451"/>
    </location>
</feature>
<dbReference type="OrthoDB" id="1522899at2"/>